<dbReference type="EMBL" id="CAJNIZ010001958">
    <property type="protein sequence ID" value="CAE7203730.1"/>
    <property type="molecule type" value="Genomic_DNA"/>
</dbReference>
<organism evidence="1 2">
    <name type="scientific">Symbiodinium pilosum</name>
    <name type="common">Dinoflagellate</name>
    <dbReference type="NCBI Taxonomy" id="2952"/>
    <lineage>
        <taxon>Eukaryota</taxon>
        <taxon>Sar</taxon>
        <taxon>Alveolata</taxon>
        <taxon>Dinophyceae</taxon>
        <taxon>Suessiales</taxon>
        <taxon>Symbiodiniaceae</taxon>
        <taxon>Symbiodinium</taxon>
    </lineage>
</organism>
<evidence type="ECO:0000313" key="2">
    <source>
        <dbReference type="Proteomes" id="UP000649617"/>
    </source>
</evidence>
<evidence type="ECO:0000313" key="1">
    <source>
        <dbReference type="EMBL" id="CAE7203730.1"/>
    </source>
</evidence>
<sequence length="129" mass="13730">MDKEMQFYKALGGGETHQPLGLFSFLGMMLNPFSSSKTKANIKNTSTAGNMKGEGFIAGGCYVLNKDGSPAFSYLEENLGDHANPEDAAVMNNLPGLVKSQVKQPNRLLAVRREGNGISDAICLSLSAS</sequence>
<reference evidence="1" key="1">
    <citation type="submission" date="2021-02" db="EMBL/GenBank/DDBJ databases">
        <authorList>
            <person name="Dougan E. K."/>
            <person name="Rhodes N."/>
            <person name="Thang M."/>
            <person name="Chan C."/>
        </authorList>
    </citation>
    <scope>NUCLEOTIDE SEQUENCE</scope>
</reference>
<accession>A0A812J9Z9</accession>
<keyword evidence="2" id="KW-1185">Reference proteome</keyword>
<dbReference type="Proteomes" id="UP000649617">
    <property type="component" value="Unassembled WGS sequence"/>
</dbReference>
<dbReference type="InterPro" id="IPR032801">
    <property type="entry name" value="PXL2A/B/C"/>
</dbReference>
<dbReference type="OrthoDB" id="40334at2759"/>
<dbReference type="AlphaFoldDB" id="A0A812J9Z9"/>
<protein>
    <submittedName>
        <fullName evidence="1">Fam213a protein</fullName>
    </submittedName>
</protein>
<proteinExistence type="predicted"/>
<name>A0A812J9Z9_SYMPI</name>
<gene>
    <name evidence="1" type="primary">fam213a</name>
    <name evidence="1" type="ORF">SPIL2461_LOCUS1908</name>
</gene>
<comment type="caution">
    <text evidence="1">The sequence shown here is derived from an EMBL/GenBank/DDBJ whole genome shotgun (WGS) entry which is preliminary data.</text>
</comment>
<dbReference type="Pfam" id="PF13911">
    <property type="entry name" value="AhpC-TSA_2"/>
    <property type="match status" value="1"/>
</dbReference>